<evidence type="ECO:0000256" key="1">
    <source>
        <dbReference type="SAM" id="MobiDB-lite"/>
    </source>
</evidence>
<accession>A0A2A2K5I3</accession>
<reference evidence="2 3" key="1">
    <citation type="journal article" date="2017" name="Curr. Biol.">
        <title>Genome architecture and evolution of a unichromosomal asexual nematode.</title>
        <authorList>
            <person name="Fradin H."/>
            <person name="Zegar C."/>
            <person name="Gutwein M."/>
            <person name="Lucas J."/>
            <person name="Kovtun M."/>
            <person name="Corcoran D."/>
            <person name="Baugh L.R."/>
            <person name="Kiontke K."/>
            <person name="Gunsalus K."/>
            <person name="Fitch D.H."/>
            <person name="Piano F."/>
        </authorList>
    </citation>
    <scope>NUCLEOTIDE SEQUENCE [LARGE SCALE GENOMIC DNA]</scope>
    <source>
        <strain evidence="2">PF1309</strain>
    </source>
</reference>
<proteinExistence type="predicted"/>
<comment type="caution">
    <text evidence="2">The sequence shown here is derived from an EMBL/GenBank/DDBJ whole genome shotgun (WGS) entry which is preliminary data.</text>
</comment>
<feature type="region of interest" description="Disordered" evidence="1">
    <location>
        <begin position="1"/>
        <end position="31"/>
    </location>
</feature>
<organism evidence="2 3">
    <name type="scientific">Diploscapter pachys</name>
    <dbReference type="NCBI Taxonomy" id="2018661"/>
    <lineage>
        <taxon>Eukaryota</taxon>
        <taxon>Metazoa</taxon>
        <taxon>Ecdysozoa</taxon>
        <taxon>Nematoda</taxon>
        <taxon>Chromadorea</taxon>
        <taxon>Rhabditida</taxon>
        <taxon>Rhabditina</taxon>
        <taxon>Rhabditomorpha</taxon>
        <taxon>Rhabditoidea</taxon>
        <taxon>Rhabditidae</taxon>
        <taxon>Diploscapter</taxon>
    </lineage>
</organism>
<dbReference type="Proteomes" id="UP000218231">
    <property type="component" value="Unassembled WGS sequence"/>
</dbReference>
<dbReference type="EMBL" id="LIAE01009576">
    <property type="protein sequence ID" value="PAV69188.1"/>
    <property type="molecule type" value="Genomic_DNA"/>
</dbReference>
<evidence type="ECO:0000313" key="3">
    <source>
        <dbReference type="Proteomes" id="UP000218231"/>
    </source>
</evidence>
<name>A0A2A2K5I3_9BILA</name>
<keyword evidence="3" id="KW-1185">Reference proteome</keyword>
<sequence length="133" mass="14199">MRQMPWPGGGRKAPSSPPPPGGGGPFGASRMVEGEVGDAVYNGVRRFPPPPSALSRCHLPLAGEDFRQATLSVPAIGSTRVRRPLAVSTRYSPPAIIGTHSHWPMWMPVASMKVPWNCGSGSRKNSTMNRAMP</sequence>
<protein>
    <submittedName>
        <fullName evidence="2">Uncharacterized protein</fullName>
    </submittedName>
</protein>
<evidence type="ECO:0000313" key="2">
    <source>
        <dbReference type="EMBL" id="PAV69188.1"/>
    </source>
</evidence>
<gene>
    <name evidence="2" type="ORF">WR25_04672</name>
</gene>
<dbReference type="AlphaFoldDB" id="A0A2A2K5I3"/>